<dbReference type="EMBL" id="JAJJMA010338686">
    <property type="protein sequence ID" value="MCL7051459.1"/>
    <property type="molecule type" value="Genomic_DNA"/>
</dbReference>
<gene>
    <name evidence="1" type="ORF">MKW94_019364</name>
</gene>
<dbReference type="Pfam" id="PF07173">
    <property type="entry name" value="GRDP-like"/>
    <property type="match status" value="1"/>
</dbReference>
<evidence type="ECO:0000313" key="1">
    <source>
        <dbReference type="EMBL" id="MCL7051459.1"/>
    </source>
</evidence>
<name>A0AA41W1H6_PAPNU</name>
<dbReference type="AlphaFoldDB" id="A0AA41W1H6"/>
<feature type="non-terminal residue" evidence="1">
    <location>
        <position position="310"/>
    </location>
</feature>
<dbReference type="InterPro" id="IPR009836">
    <property type="entry name" value="GRDP-like"/>
</dbReference>
<reference evidence="1" key="1">
    <citation type="submission" date="2022-03" db="EMBL/GenBank/DDBJ databases">
        <title>A functionally conserved STORR gene fusion in Papaver species that diverged 16.8 million years ago.</title>
        <authorList>
            <person name="Catania T."/>
        </authorList>
    </citation>
    <scope>NUCLEOTIDE SEQUENCE</scope>
    <source>
        <strain evidence="1">S-191538</strain>
    </source>
</reference>
<accession>A0AA41W1H6</accession>
<protein>
    <submittedName>
        <fullName evidence="1">Uncharacterized protein</fullName>
    </submittedName>
</protein>
<organism evidence="1 2">
    <name type="scientific">Papaver nudicaule</name>
    <name type="common">Iceland poppy</name>
    <dbReference type="NCBI Taxonomy" id="74823"/>
    <lineage>
        <taxon>Eukaryota</taxon>
        <taxon>Viridiplantae</taxon>
        <taxon>Streptophyta</taxon>
        <taxon>Embryophyta</taxon>
        <taxon>Tracheophyta</taxon>
        <taxon>Spermatophyta</taxon>
        <taxon>Magnoliopsida</taxon>
        <taxon>Ranunculales</taxon>
        <taxon>Papaveraceae</taxon>
        <taxon>Papaveroideae</taxon>
        <taxon>Papaver</taxon>
    </lineage>
</organism>
<proteinExistence type="predicted"/>
<dbReference type="PANTHER" id="PTHR34365">
    <property type="entry name" value="ENOLASE (DUF1399)"/>
    <property type="match status" value="1"/>
</dbReference>
<dbReference type="Proteomes" id="UP001177140">
    <property type="component" value="Unassembled WGS sequence"/>
</dbReference>
<evidence type="ECO:0000313" key="2">
    <source>
        <dbReference type="Proteomes" id="UP001177140"/>
    </source>
</evidence>
<comment type="caution">
    <text evidence="1">The sequence shown here is derived from an EMBL/GenBank/DDBJ whole genome shotgun (WGS) entry which is preliminary data.</text>
</comment>
<keyword evidence="2" id="KW-1185">Reference proteome</keyword>
<sequence length="310" mass="35427">MVLAYVVVEEVWTKINLRNLNLFLMLVALVVVEELYKACWLPLLAKHTKGEIAEGTLVVPLDCEWVWHCHRLNPVRYKTDCEEFYGQILDNVNVISKIHGASTKQTEEIWNQLYPNELYELDLRGSFADETSEILSHAPESTTYDLVSAVKRQNSFFYQVSKPNMSHELFLEGVVARYKGFLHLIKRNKERSINLFCVPTYDIDLIWHTHQLHPVAYCKDVVRITSKLLGMMTQIQTEAKDRSLMLDFQGLLLNGKSCLDVGIGGQGQCIEALPSPVTHVPWQSNMMSKKAVPPSESHIAVQLPNIKFVE</sequence>
<dbReference type="PANTHER" id="PTHR34365:SF7">
    <property type="entry name" value="GLYCINE-RICH DOMAIN-CONTAINING PROTEIN 1"/>
    <property type="match status" value="1"/>
</dbReference>